<dbReference type="OrthoDB" id="9804124at2"/>
<dbReference type="Gene3D" id="3.30.70.2110">
    <property type="match status" value="1"/>
</dbReference>
<keyword evidence="7" id="KW-1185">Reference proteome</keyword>
<dbReference type="Gene3D" id="2.20.70.70">
    <property type="match status" value="1"/>
</dbReference>
<dbReference type="InterPro" id="IPR005311">
    <property type="entry name" value="PBP_dimer"/>
</dbReference>
<dbReference type="GO" id="GO:0008658">
    <property type="term" value="F:penicillin binding"/>
    <property type="evidence" value="ECO:0007669"/>
    <property type="project" value="InterPro"/>
</dbReference>
<dbReference type="RefSeq" id="WP_091472706.1">
    <property type="nucleotide sequence ID" value="NZ_FOIT01000001.1"/>
</dbReference>
<dbReference type="AlphaFoldDB" id="A0A662Z060"/>
<dbReference type="CDD" id="cd06575">
    <property type="entry name" value="PASTA_Pbp2x-like_2"/>
    <property type="match status" value="1"/>
</dbReference>
<evidence type="ECO:0000256" key="2">
    <source>
        <dbReference type="ARBA" id="ARBA00007171"/>
    </source>
</evidence>
<gene>
    <name evidence="6" type="ORF">SAMN05192557_0098</name>
</gene>
<dbReference type="SUPFAM" id="SSF56519">
    <property type="entry name" value="Penicillin binding protein dimerisation domain"/>
    <property type="match status" value="1"/>
</dbReference>
<dbReference type="PANTHER" id="PTHR30627">
    <property type="entry name" value="PEPTIDOGLYCAN D,D-TRANSPEPTIDASE"/>
    <property type="match status" value="1"/>
</dbReference>
<evidence type="ECO:0000256" key="3">
    <source>
        <dbReference type="ARBA" id="ARBA00023136"/>
    </source>
</evidence>
<dbReference type="SMART" id="SM00740">
    <property type="entry name" value="PASTA"/>
    <property type="match status" value="1"/>
</dbReference>
<evidence type="ECO:0000313" key="6">
    <source>
        <dbReference type="EMBL" id="SEV80591.1"/>
    </source>
</evidence>
<dbReference type="Gene3D" id="3.40.710.10">
    <property type="entry name" value="DD-peptidase/beta-lactamase superfamily"/>
    <property type="match status" value="1"/>
</dbReference>
<dbReference type="InterPro" id="IPR036138">
    <property type="entry name" value="PBP_dimer_sf"/>
</dbReference>
<dbReference type="Gene3D" id="3.90.1310.10">
    <property type="entry name" value="Penicillin-binding protein 2a (Domain 2)"/>
    <property type="match status" value="1"/>
</dbReference>
<dbReference type="InterPro" id="IPR012338">
    <property type="entry name" value="Beta-lactam/transpept-like"/>
</dbReference>
<dbReference type="InterPro" id="IPR001460">
    <property type="entry name" value="PCN-bd_Tpept"/>
</dbReference>
<proteinExistence type="inferred from homology"/>
<reference evidence="6 7" key="1">
    <citation type="submission" date="2016-10" db="EMBL/GenBank/DDBJ databases">
        <authorList>
            <person name="Varghese N."/>
            <person name="Submissions S."/>
        </authorList>
    </citation>
    <scope>NUCLEOTIDE SEQUENCE [LARGE SCALE GENOMIC DNA]</scope>
    <source>
        <strain evidence="6 7">IBRC-M10081</strain>
    </source>
</reference>
<comment type="subcellular location">
    <subcellularLocation>
        <location evidence="1">Membrane</location>
    </subcellularLocation>
</comment>
<dbReference type="InterPro" id="IPR005543">
    <property type="entry name" value="PASTA_dom"/>
</dbReference>
<dbReference type="GO" id="GO:0005886">
    <property type="term" value="C:plasma membrane"/>
    <property type="evidence" value="ECO:0007669"/>
    <property type="project" value="TreeGrafter"/>
</dbReference>
<dbReference type="Pfam" id="PF03793">
    <property type="entry name" value="PASTA"/>
    <property type="match status" value="1"/>
</dbReference>
<keyword evidence="3 4" id="KW-0472">Membrane</keyword>
<keyword evidence="4" id="KW-1133">Transmembrane helix</keyword>
<dbReference type="PANTHER" id="PTHR30627:SF26">
    <property type="entry name" value="PENICILLIN-BINDING PROTEIN 2B"/>
    <property type="match status" value="1"/>
</dbReference>
<evidence type="ECO:0000256" key="1">
    <source>
        <dbReference type="ARBA" id="ARBA00004370"/>
    </source>
</evidence>
<dbReference type="SUPFAM" id="SSF56601">
    <property type="entry name" value="beta-lactamase/transpeptidase-like"/>
    <property type="match status" value="1"/>
</dbReference>
<protein>
    <submittedName>
        <fullName evidence="6">Penicillin-binding protein 1</fullName>
    </submittedName>
</protein>
<evidence type="ECO:0000259" key="5">
    <source>
        <dbReference type="PROSITE" id="PS51178"/>
    </source>
</evidence>
<organism evidence="6 7">
    <name type="scientific">Aliicoccus persicus</name>
    <dbReference type="NCBI Taxonomy" id="930138"/>
    <lineage>
        <taxon>Bacteria</taxon>
        <taxon>Bacillati</taxon>
        <taxon>Bacillota</taxon>
        <taxon>Bacilli</taxon>
        <taxon>Bacillales</taxon>
        <taxon>Staphylococcaceae</taxon>
        <taxon>Aliicoccus</taxon>
    </lineage>
</organism>
<dbReference type="PROSITE" id="PS51178">
    <property type="entry name" value="PASTA"/>
    <property type="match status" value="1"/>
</dbReference>
<dbReference type="Pfam" id="PF00905">
    <property type="entry name" value="Transpeptidase"/>
    <property type="match status" value="1"/>
</dbReference>
<accession>A0A662Z060</accession>
<dbReference type="Pfam" id="PF03717">
    <property type="entry name" value="PBP_dimer"/>
    <property type="match status" value="1"/>
</dbReference>
<dbReference type="EMBL" id="FOIT01000001">
    <property type="protein sequence ID" value="SEV80591.1"/>
    <property type="molecule type" value="Genomic_DNA"/>
</dbReference>
<keyword evidence="4" id="KW-0812">Transmembrane</keyword>
<sequence>MSKSNLKQRKKKLNVGALLVTLGIGAFFLVLIVQYTILMTTQSLNDEDLIAHGEAKYLRVAINEADRGNIVDRNGNVLASDMVTYNAAVITDEAYLDEPLDIDTVSRQLSDIIELDYEEVRETIEYGVENSRFQVEFGTAGRNLTYNEKRALEDANIQGLVLEQDKRRFYPNGDFASNLIGLAEKNSQTNHLVGQMGIEAAFDDYLIGTDGRIDFTQDLWNYVVPNSDTASEAHDGHTVKLTIDSNIQLFLEDSLDEMDEHFEPEAVFATVMDAKTGEILATGQRPSFNPDTREGLDQSWSNVLYQTAFEPGSTFKIFGLAAAIDAGEYDPDDTVRTGSFAVGDTVINDWDPDGWGTLSYNEAMQYSSNALMMTLQDRVGTDEMLEYYQDFGFGQTTDSEFLNEAAGIINWQYELDKKSVSFGQSITVTPIQMMQGATAIFNDGMMKKPYVVKSVTDSDSGEVVYEGQETEVRQVISEEAAAETIKELNTMVDGSTNRNRAFMIDDYTVSGKTGTAQIIDEENGGYLFGDYQYLTSFMGYAPVEDPEIVVYYVLRLPTENQSDAWDYGVSLGFTSVTERTLKYLDANEASDTNFVNVDDVRDFTGLNVENLKSEFSHREEKNVIIGDGTEVVDQYPKSGKLYGFEHFFILTDGAKTMPDFTGVSKRDMYALAEMLNIDLSMNGEGYVSSQSIEAGTVIDEDTTLEVTLQSDYQN</sequence>
<name>A0A662Z060_9STAP</name>
<comment type="similarity">
    <text evidence="2">Belongs to the transpeptidase family.</text>
</comment>
<evidence type="ECO:0000256" key="4">
    <source>
        <dbReference type="SAM" id="Phobius"/>
    </source>
</evidence>
<feature type="transmembrane region" description="Helical" evidence="4">
    <location>
        <begin position="12"/>
        <end position="37"/>
    </location>
</feature>
<dbReference type="SUPFAM" id="SSF54184">
    <property type="entry name" value="Penicillin-binding protein 2x (pbp-2x), c-terminal domain"/>
    <property type="match status" value="1"/>
</dbReference>
<feature type="domain" description="PASTA" evidence="5">
    <location>
        <begin position="653"/>
        <end position="710"/>
    </location>
</feature>
<dbReference type="Proteomes" id="UP000243605">
    <property type="component" value="Unassembled WGS sequence"/>
</dbReference>
<dbReference type="InterPro" id="IPR050515">
    <property type="entry name" value="Beta-lactam/transpept"/>
</dbReference>
<dbReference type="GO" id="GO:0071555">
    <property type="term" value="P:cell wall organization"/>
    <property type="evidence" value="ECO:0007669"/>
    <property type="project" value="TreeGrafter"/>
</dbReference>
<evidence type="ECO:0000313" key="7">
    <source>
        <dbReference type="Proteomes" id="UP000243605"/>
    </source>
</evidence>